<proteinExistence type="predicted"/>
<reference evidence="1" key="1">
    <citation type="submission" date="2014-11" db="EMBL/GenBank/DDBJ databases">
        <authorList>
            <person name="Amaro Gonzalez C."/>
        </authorList>
    </citation>
    <scope>NUCLEOTIDE SEQUENCE</scope>
</reference>
<protein>
    <submittedName>
        <fullName evidence="1">Uncharacterized protein</fullName>
    </submittedName>
</protein>
<evidence type="ECO:0000313" key="1">
    <source>
        <dbReference type="EMBL" id="JAH47959.1"/>
    </source>
</evidence>
<organism evidence="1">
    <name type="scientific">Anguilla anguilla</name>
    <name type="common">European freshwater eel</name>
    <name type="synonym">Muraena anguilla</name>
    <dbReference type="NCBI Taxonomy" id="7936"/>
    <lineage>
        <taxon>Eukaryota</taxon>
        <taxon>Metazoa</taxon>
        <taxon>Chordata</taxon>
        <taxon>Craniata</taxon>
        <taxon>Vertebrata</taxon>
        <taxon>Euteleostomi</taxon>
        <taxon>Actinopterygii</taxon>
        <taxon>Neopterygii</taxon>
        <taxon>Teleostei</taxon>
        <taxon>Anguilliformes</taxon>
        <taxon>Anguillidae</taxon>
        <taxon>Anguilla</taxon>
    </lineage>
</organism>
<reference evidence="1" key="2">
    <citation type="journal article" date="2015" name="Fish Shellfish Immunol.">
        <title>Early steps in the European eel (Anguilla anguilla)-Vibrio vulnificus interaction in the gills: Role of the RtxA13 toxin.</title>
        <authorList>
            <person name="Callol A."/>
            <person name="Pajuelo D."/>
            <person name="Ebbesson L."/>
            <person name="Teles M."/>
            <person name="MacKenzie S."/>
            <person name="Amaro C."/>
        </authorList>
    </citation>
    <scope>NUCLEOTIDE SEQUENCE</scope>
</reference>
<accession>A0A0E9T2Y3</accession>
<sequence>MGIFELFTEKISVTE</sequence>
<dbReference type="EMBL" id="GBXM01060618">
    <property type="protein sequence ID" value="JAH47959.1"/>
    <property type="molecule type" value="Transcribed_RNA"/>
</dbReference>
<name>A0A0E9T2Y3_ANGAN</name>